<feature type="transmembrane region" description="Helical" evidence="1">
    <location>
        <begin position="12"/>
        <end position="33"/>
    </location>
</feature>
<keyword evidence="3" id="KW-0808">Transferase</keyword>
<dbReference type="Proteomes" id="UP000199503">
    <property type="component" value="Unassembled WGS sequence"/>
</dbReference>
<dbReference type="STRING" id="65499.SAMN04488000_12553"/>
<keyword evidence="4" id="KW-1185">Reference proteome</keyword>
<accession>A0A1H9WWU3</accession>
<feature type="transmembrane region" description="Helical" evidence="1">
    <location>
        <begin position="90"/>
        <end position="118"/>
    </location>
</feature>
<dbReference type="PANTHER" id="PTHR23028:SF53">
    <property type="entry name" value="ACYL_TRANSF_3 DOMAIN-CONTAINING PROTEIN"/>
    <property type="match status" value="1"/>
</dbReference>
<evidence type="ECO:0000313" key="4">
    <source>
        <dbReference type="Proteomes" id="UP000199503"/>
    </source>
</evidence>
<feature type="transmembrane region" description="Helical" evidence="1">
    <location>
        <begin position="309"/>
        <end position="333"/>
    </location>
</feature>
<feature type="transmembrane region" description="Helical" evidence="1">
    <location>
        <begin position="138"/>
        <end position="157"/>
    </location>
</feature>
<dbReference type="AlphaFoldDB" id="A0A1H9WWU3"/>
<feature type="transmembrane region" description="Helical" evidence="1">
    <location>
        <begin position="45"/>
        <end position="69"/>
    </location>
</feature>
<keyword evidence="1" id="KW-0812">Transmembrane</keyword>
<name>A0A1H9WWU3_9PSEU</name>
<dbReference type="EMBL" id="FOFV01000025">
    <property type="protein sequence ID" value="SES38294.1"/>
    <property type="molecule type" value="Genomic_DNA"/>
</dbReference>
<feature type="transmembrane region" description="Helical" evidence="1">
    <location>
        <begin position="190"/>
        <end position="213"/>
    </location>
</feature>
<evidence type="ECO:0000259" key="2">
    <source>
        <dbReference type="Pfam" id="PF01757"/>
    </source>
</evidence>
<dbReference type="PANTHER" id="PTHR23028">
    <property type="entry name" value="ACETYLTRANSFERASE"/>
    <property type="match status" value="1"/>
</dbReference>
<feature type="transmembrane region" description="Helical" evidence="1">
    <location>
        <begin position="164"/>
        <end position="184"/>
    </location>
</feature>
<feature type="domain" description="Acyltransferase 3" evidence="2">
    <location>
        <begin position="10"/>
        <end position="333"/>
    </location>
</feature>
<evidence type="ECO:0000256" key="1">
    <source>
        <dbReference type="SAM" id="Phobius"/>
    </source>
</evidence>
<dbReference type="GO" id="GO:0016787">
    <property type="term" value="F:hydrolase activity"/>
    <property type="evidence" value="ECO:0007669"/>
    <property type="project" value="UniProtKB-KW"/>
</dbReference>
<dbReference type="InterPro" id="IPR050879">
    <property type="entry name" value="Acyltransferase_3"/>
</dbReference>
<evidence type="ECO:0000313" key="3">
    <source>
        <dbReference type="EMBL" id="SES38294.1"/>
    </source>
</evidence>
<dbReference type="GO" id="GO:0016020">
    <property type="term" value="C:membrane"/>
    <property type="evidence" value="ECO:0007669"/>
    <property type="project" value="TreeGrafter"/>
</dbReference>
<dbReference type="InterPro" id="IPR002656">
    <property type="entry name" value="Acyl_transf_3_dom"/>
</dbReference>
<sequence length="351" mass="37864">MRASDGRLPSLTGLRFVAALAVFGFHLNALGLFRGGPAESAMGLLFGPGAIGVSFFFVLSGFVLTWSARPGQAATSIWRRRAAKIYPNHVVAWFVALLGLVVLGAHEVSAVSVVLGALLLQAWVPAESVFFAVNTPAWSLSCEAAFYLAFPLLIRWVTRVTRPWWIAGALAAAVALVPVAAMLFPPPVEYWFVYVFPVTRALEFALGMVMARIVMTGQWIGLRPLPASALVLVAYFGSAHVPGTFGFVAVTVVPLALLIAAVAVSDVDGTRSPWRSRPMVWLGEVSFAFYLVHHFVIRTVAEGLDELGVTGIPAVVPAALMFSVSLVLAWLLFRFVEKPAFRLLTRQSQAV</sequence>
<dbReference type="GO" id="GO:0016747">
    <property type="term" value="F:acyltransferase activity, transferring groups other than amino-acyl groups"/>
    <property type="evidence" value="ECO:0007669"/>
    <property type="project" value="InterPro"/>
</dbReference>
<dbReference type="Pfam" id="PF01757">
    <property type="entry name" value="Acyl_transf_3"/>
    <property type="match status" value="1"/>
</dbReference>
<keyword evidence="1" id="KW-1133">Transmembrane helix</keyword>
<organism evidence="3 4">
    <name type="scientific">Lentzea albida</name>
    <dbReference type="NCBI Taxonomy" id="65499"/>
    <lineage>
        <taxon>Bacteria</taxon>
        <taxon>Bacillati</taxon>
        <taxon>Actinomycetota</taxon>
        <taxon>Actinomycetes</taxon>
        <taxon>Pseudonocardiales</taxon>
        <taxon>Pseudonocardiaceae</taxon>
        <taxon>Lentzea</taxon>
    </lineage>
</organism>
<dbReference type="RefSeq" id="WP_089926223.1">
    <property type="nucleotide sequence ID" value="NZ_FOFV01000025.1"/>
</dbReference>
<reference evidence="4" key="1">
    <citation type="submission" date="2016-10" db="EMBL/GenBank/DDBJ databases">
        <authorList>
            <person name="Varghese N."/>
            <person name="Submissions S."/>
        </authorList>
    </citation>
    <scope>NUCLEOTIDE SEQUENCE [LARGE SCALE GENOMIC DNA]</scope>
    <source>
        <strain evidence="4">DSM 44437</strain>
    </source>
</reference>
<keyword evidence="3" id="KW-0012">Acyltransferase</keyword>
<keyword evidence="3" id="KW-0378">Hydrolase</keyword>
<protein>
    <submittedName>
        <fullName evidence="3">Peptidoglycan/LPS O-acetylase OafA/YrhL, contains acyltransferase and SGNH-hydrolase domains</fullName>
    </submittedName>
</protein>
<dbReference type="OrthoDB" id="9796461at2"/>
<feature type="transmembrane region" description="Helical" evidence="1">
    <location>
        <begin position="244"/>
        <end position="267"/>
    </location>
</feature>
<dbReference type="GO" id="GO:0009103">
    <property type="term" value="P:lipopolysaccharide biosynthetic process"/>
    <property type="evidence" value="ECO:0007669"/>
    <property type="project" value="TreeGrafter"/>
</dbReference>
<feature type="transmembrane region" description="Helical" evidence="1">
    <location>
        <begin position="220"/>
        <end position="238"/>
    </location>
</feature>
<feature type="transmembrane region" description="Helical" evidence="1">
    <location>
        <begin position="279"/>
        <end position="297"/>
    </location>
</feature>
<proteinExistence type="predicted"/>
<gene>
    <name evidence="3" type="ORF">SAMN04488000_12553</name>
</gene>
<keyword evidence="1" id="KW-0472">Membrane</keyword>